<accession>A0A1D1UHW5</accession>
<comment type="caution">
    <text evidence="2">The sequence shown here is derived from an EMBL/GenBank/DDBJ whole genome shotgun (WGS) entry which is preliminary data.</text>
</comment>
<keyword evidence="3" id="KW-1185">Reference proteome</keyword>
<dbReference type="AlphaFoldDB" id="A0A1D1UHW5"/>
<gene>
    <name evidence="2" type="primary">RvY_01879</name>
    <name evidence="2" type="synonym">RvY_01879.6</name>
    <name evidence="2" type="ORF">RvY_01879-6</name>
</gene>
<evidence type="ECO:0000256" key="1">
    <source>
        <dbReference type="SAM" id="MobiDB-lite"/>
    </source>
</evidence>
<proteinExistence type="predicted"/>
<protein>
    <submittedName>
        <fullName evidence="2">Uncharacterized protein</fullName>
    </submittedName>
</protein>
<name>A0A1D1UHW5_RAMVA</name>
<dbReference type="EMBL" id="BDGG01000001">
    <property type="protein sequence ID" value="GAU89314.1"/>
    <property type="molecule type" value="Genomic_DNA"/>
</dbReference>
<reference evidence="2 3" key="1">
    <citation type="journal article" date="2016" name="Nat. Commun.">
        <title>Extremotolerant tardigrade genome and improved radiotolerance of human cultured cells by tardigrade-unique protein.</title>
        <authorList>
            <person name="Hashimoto T."/>
            <person name="Horikawa D.D."/>
            <person name="Saito Y."/>
            <person name="Kuwahara H."/>
            <person name="Kozuka-Hata H."/>
            <person name="Shin-I T."/>
            <person name="Minakuchi Y."/>
            <person name="Ohishi K."/>
            <person name="Motoyama A."/>
            <person name="Aizu T."/>
            <person name="Enomoto A."/>
            <person name="Kondo K."/>
            <person name="Tanaka S."/>
            <person name="Hara Y."/>
            <person name="Koshikawa S."/>
            <person name="Sagara H."/>
            <person name="Miura T."/>
            <person name="Yokobori S."/>
            <person name="Miyagawa K."/>
            <person name="Suzuki Y."/>
            <person name="Kubo T."/>
            <person name="Oyama M."/>
            <person name="Kohara Y."/>
            <person name="Fujiyama A."/>
            <person name="Arakawa K."/>
            <person name="Katayama T."/>
            <person name="Toyoda A."/>
            <person name="Kunieda T."/>
        </authorList>
    </citation>
    <scope>NUCLEOTIDE SEQUENCE [LARGE SCALE GENOMIC DNA]</scope>
    <source>
        <strain evidence="2 3">YOKOZUNA-1</strain>
    </source>
</reference>
<sequence length="107" mass="12077">MQRLQILQDQSAEDAGVGREKWHDELSHDSSLKWLEDRSCHLSPCWDIISLGGTTTTNKTLLLCRIFSTSTTFPWTPSGWTLNMRTISATSRGTRPVSPTRKQCLPT</sequence>
<dbReference type="Proteomes" id="UP000186922">
    <property type="component" value="Unassembled WGS sequence"/>
</dbReference>
<evidence type="ECO:0000313" key="2">
    <source>
        <dbReference type="EMBL" id="GAU89314.1"/>
    </source>
</evidence>
<feature type="compositionally biased region" description="Polar residues" evidence="1">
    <location>
        <begin position="1"/>
        <end position="10"/>
    </location>
</feature>
<evidence type="ECO:0000313" key="3">
    <source>
        <dbReference type="Proteomes" id="UP000186922"/>
    </source>
</evidence>
<organism evidence="2 3">
    <name type="scientific">Ramazzottius varieornatus</name>
    <name type="common">Water bear</name>
    <name type="synonym">Tardigrade</name>
    <dbReference type="NCBI Taxonomy" id="947166"/>
    <lineage>
        <taxon>Eukaryota</taxon>
        <taxon>Metazoa</taxon>
        <taxon>Ecdysozoa</taxon>
        <taxon>Tardigrada</taxon>
        <taxon>Eutardigrada</taxon>
        <taxon>Parachela</taxon>
        <taxon>Hypsibioidea</taxon>
        <taxon>Ramazzottiidae</taxon>
        <taxon>Ramazzottius</taxon>
    </lineage>
</organism>
<feature type="region of interest" description="Disordered" evidence="1">
    <location>
        <begin position="1"/>
        <end position="20"/>
    </location>
</feature>